<keyword evidence="4" id="KW-0804">Transcription</keyword>
<dbReference type="Pfam" id="PF08281">
    <property type="entry name" value="Sigma70_r4_2"/>
    <property type="match status" value="1"/>
</dbReference>
<comment type="similarity">
    <text evidence="1">Belongs to the sigma-70 factor family. ECF subfamily.</text>
</comment>
<evidence type="ECO:0000256" key="1">
    <source>
        <dbReference type="ARBA" id="ARBA00010641"/>
    </source>
</evidence>
<dbReference type="SUPFAM" id="SSF88946">
    <property type="entry name" value="Sigma2 domain of RNA polymerase sigma factors"/>
    <property type="match status" value="1"/>
</dbReference>
<evidence type="ECO:0000256" key="4">
    <source>
        <dbReference type="ARBA" id="ARBA00023163"/>
    </source>
</evidence>
<evidence type="ECO:0000313" key="7">
    <source>
        <dbReference type="Proteomes" id="UP000318538"/>
    </source>
</evidence>
<dbReference type="CDD" id="cd06171">
    <property type="entry name" value="Sigma70_r4"/>
    <property type="match status" value="1"/>
</dbReference>
<keyword evidence="3" id="KW-0731">Sigma factor</keyword>
<evidence type="ECO:0000256" key="2">
    <source>
        <dbReference type="ARBA" id="ARBA00023015"/>
    </source>
</evidence>
<dbReference type="InterPro" id="IPR014284">
    <property type="entry name" value="RNA_pol_sigma-70_dom"/>
</dbReference>
<dbReference type="EMBL" id="CP036525">
    <property type="protein sequence ID" value="QDT03766.1"/>
    <property type="molecule type" value="Genomic_DNA"/>
</dbReference>
<dbReference type="Gene3D" id="1.10.1740.10">
    <property type="match status" value="1"/>
</dbReference>
<dbReference type="InterPro" id="IPR013324">
    <property type="entry name" value="RNA_pol_sigma_r3/r4-like"/>
</dbReference>
<dbReference type="InterPro" id="IPR036388">
    <property type="entry name" value="WH-like_DNA-bd_sf"/>
</dbReference>
<protein>
    <submittedName>
        <fullName evidence="6">RNA polymerase sigma factor SigX</fullName>
    </submittedName>
</protein>
<dbReference type="GO" id="GO:0003677">
    <property type="term" value="F:DNA binding"/>
    <property type="evidence" value="ECO:0007669"/>
    <property type="project" value="InterPro"/>
</dbReference>
<dbReference type="GO" id="GO:0016987">
    <property type="term" value="F:sigma factor activity"/>
    <property type="evidence" value="ECO:0007669"/>
    <property type="project" value="UniProtKB-KW"/>
</dbReference>
<dbReference type="GO" id="GO:0006352">
    <property type="term" value="P:DNA-templated transcription initiation"/>
    <property type="evidence" value="ECO:0007669"/>
    <property type="project" value="InterPro"/>
</dbReference>
<keyword evidence="2" id="KW-0805">Transcription regulation</keyword>
<dbReference type="KEGG" id="rlc:K227x_21510"/>
<dbReference type="PANTHER" id="PTHR43133">
    <property type="entry name" value="RNA POLYMERASE ECF-TYPE SIGMA FACTO"/>
    <property type="match status" value="1"/>
</dbReference>
<evidence type="ECO:0000313" key="6">
    <source>
        <dbReference type="EMBL" id="QDT03766.1"/>
    </source>
</evidence>
<dbReference type="SUPFAM" id="SSF88659">
    <property type="entry name" value="Sigma3 and sigma4 domains of RNA polymerase sigma factors"/>
    <property type="match status" value="1"/>
</dbReference>
<name>A0A517N9E8_9BACT</name>
<proteinExistence type="inferred from homology"/>
<reference evidence="6 7" key="1">
    <citation type="submission" date="2019-02" db="EMBL/GenBank/DDBJ databases">
        <title>Deep-cultivation of Planctomycetes and their phenomic and genomic characterization uncovers novel biology.</title>
        <authorList>
            <person name="Wiegand S."/>
            <person name="Jogler M."/>
            <person name="Boedeker C."/>
            <person name="Pinto D."/>
            <person name="Vollmers J."/>
            <person name="Rivas-Marin E."/>
            <person name="Kohn T."/>
            <person name="Peeters S.H."/>
            <person name="Heuer A."/>
            <person name="Rast P."/>
            <person name="Oberbeckmann S."/>
            <person name="Bunk B."/>
            <person name="Jeske O."/>
            <person name="Meyerdierks A."/>
            <person name="Storesund J.E."/>
            <person name="Kallscheuer N."/>
            <person name="Luecker S."/>
            <person name="Lage O.M."/>
            <person name="Pohl T."/>
            <person name="Merkel B.J."/>
            <person name="Hornburger P."/>
            <person name="Mueller R.-W."/>
            <person name="Bruemmer F."/>
            <person name="Labrenz M."/>
            <person name="Spormann A.M."/>
            <person name="Op den Camp H."/>
            <person name="Overmann J."/>
            <person name="Amann R."/>
            <person name="Jetten M.S.M."/>
            <person name="Mascher T."/>
            <person name="Medema M.H."/>
            <person name="Devos D.P."/>
            <person name="Kaster A.-K."/>
            <person name="Ovreas L."/>
            <person name="Rohde M."/>
            <person name="Galperin M.Y."/>
            <person name="Jogler C."/>
        </authorList>
    </citation>
    <scope>NUCLEOTIDE SEQUENCE [LARGE SCALE GENOMIC DNA]</scope>
    <source>
        <strain evidence="6 7">K22_7</strain>
    </source>
</reference>
<evidence type="ECO:0000256" key="3">
    <source>
        <dbReference type="ARBA" id="ARBA00023082"/>
    </source>
</evidence>
<dbReference type="AlphaFoldDB" id="A0A517N9E8"/>
<dbReference type="InterPro" id="IPR039425">
    <property type="entry name" value="RNA_pol_sigma-70-like"/>
</dbReference>
<gene>
    <name evidence="6" type="ORF">K227x_21510</name>
</gene>
<dbReference type="InterPro" id="IPR013325">
    <property type="entry name" value="RNA_pol_sigma_r2"/>
</dbReference>
<keyword evidence="7" id="KW-1185">Reference proteome</keyword>
<organism evidence="6 7">
    <name type="scientific">Rubripirellula lacrimiformis</name>
    <dbReference type="NCBI Taxonomy" id="1930273"/>
    <lineage>
        <taxon>Bacteria</taxon>
        <taxon>Pseudomonadati</taxon>
        <taxon>Planctomycetota</taxon>
        <taxon>Planctomycetia</taxon>
        <taxon>Pirellulales</taxon>
        <taxon>Pirellulaceae</taxon>
        <taxon>Rubripirellula</taxon>
    </lineage>
</organism>
<sequence length="269" mass="30182">MSRKRHDLPGFSWSAGRDHDEYRGMLAIHPRATYHANTLIVVLSPRIRSFLDCRDANSGGGVRFSPNVGGGSSRMIVGAFRVSLSEVDRLLLQRCLDQAPRAWQDFVDRFLGLVVHVANHTSQSRGITIDRATRDDLVAEVFLTLVGNDFAVLRRFRRNCSLATYLTVVSRRVIARRLAKLRSHAAGGEASVDAESKHADHRSIESRIADKDEVQRLMQQLGPVEANVVRMYHLEGRSYQEISQVVGVKENSVGPMLSRARQKMRNGRP</sequence>
<dbReference type="InterPro" id="IPR013249">
    <property type="entry name" value="RNA_pol_sigma70_r4_t2"/>
</dbReference>
<dbReference type="Gene3D" id="1.10.10.10">
    <property type="entry name" value="Winged helix-like DNA-binding domain superfamily/Winged helix DNA-binding domain"/>
    <property type="match status" value="1"/>
</dbReference>
<dbReference type="PANTHER" id="PTHR43133:SF51">
    <property type="entry name" value="RNA POLYMERASE SIGMA FACTOR"/>
    <property type="match status" value="1"/>
</dbReference>
<evidence type="ECO:0000259" key="5">
    <source>
        <dbReference type="Pfam" id="PF08281"/>
    </source>
</evidence>
<feature type="domain" description="RNA polymerase sigma factor 70 region 4 type 2" evidence="5">
    <location>
        <begin position="212"/>
        <end position="264"/>
    </location>
</feature>
<accession>A0A517N9E8</accession>
<dbReference type="Proteomes" id="UP000318538">
    <property type="component" value="Chromosome"/>
</dbReference>
<dbReference type="NCBIfam" id="TIGR02937">
    <property type="entry name" value="sigma70-ECF"/>
    <property type="match status" value="1"/>
</dbReference>